<sequence length="363" mass="40037">PLIFMGKPGETFFCTSDIGWVVGHSYIIYGPMIGGMATIMYEGTPLRPDAGIWWQIVEKYKVSVMFSAPTAARVLKKQDPAYLSKYDLSSLRHLFLAGEPLDQPTHEWIMSALKVPVIDNYWQTETGWPMMAAVRGVEDTPVKYGSPSFPVYGYDLRIFREDGSECGPNEKGIVGVVPPLPPGCLSTVWGQDERFVSTYFSLFTNPVVYSSSDWGIKDEEGYHTILGRMDDVINVAGHRLGTREIEEAVQAHPAIAEVAVVGVQDELKGQMPMAFAVVKDASRTDTADKRAALEKEVMKTVDDQLGAIARPSRVHFVTALPKTRSGKMLRRSIQAMAEGRDAGDVATIDDASTLDQIREVLKG</sequence>
<dbReference type="InterPro" id="IPR045851">
    <property type="entry name" value="AMP-bd_C_sf"/>
</dbReference>
<dbReference type="EMBL" id="JAAYYV010000482">
    <property type="protein sequence ID" value="NLF55946.1"/>
    <property type="molecule type" value="Genomic_DNA"/>
</dbReference>
<feature type="non-terminal residue" evidence="3">
    <location>
        <position position="1"/>
    </location>
</feature>
<dbReference type="PANTHER" id="PTHR43347:SF3">
    <property type="entry name" value="ACYL-COA SYNTHETASE SHORT-CHAIN FAMILY MEMBER 3, MITOCHONDRIAL"/>
    <property type="match status" value="1"/>
</dbReference>
<dbReference type="InterPro" id="IPR000873">
    <property type="entry name" value="AMP-dep_synth/lig_dom"/>
</dbReference>
<gene>
    <name evidence="3" type="ORF">GX576_16395</name>
</gene>
<evidence type="ECO:0000259" key="2">
    <source>
        <dbReference type="Pfam" id="PF13193"/>
    </source>
</evidence>
<feature type="domain" description="AMP-dependent synthetase/ligase" evidence="1">
    <location>
        <begin position="7"/>
        <end position="173"/>
    </location>
</feature>
<name>A0A7X7R9T9_9RHOO</name>
<accession>A0A7X7R9T9</accession>
<dbReference type="Gene3D" id="3.30.300.30">
    <property type="match status" value="1"/>
</dbReference>
<dbReference type="SUPFAM" id="SSF56801">
    <property type="entry name" value="Acetyl-CoA synthetase-like"/>
    <property type="match status" value="1"/>
</dbReference>
<dbReference type="PANTHER" id="PTHR43347">
    <property type="entry name" value="ACYL-COA SYNTHETASE"/>
    <property type="match status" value="1"/>
</dbReference>
<dbReference type="InterPro" id="IPR025110">
    <property type="entry name" value="AMP-bd_C"/>
</dbReference>
<dbReference type="InterPro" id="IPR042099">
    <property type="entry name" value="ANL_N_sf"/>
</dbReference>
<protein>
    <submittedName>
        <fullName evidence="3">AMP-binding protein</fullName>
    </submittedName>
</protein>
<reference evidence="3 4" key="1">
    <citation type="journal article" date="2020" name="Biotechnol. Biofuels">
        <title>New insights from the biogas microbiome by comprehensive genome-resolved metagenomics of nearly 1600 species originating from multiple anaerobic digesters.</title>
        <authorList>
            <person name="Campanaro S."/>
            <person name="Treu L."/>
            <person name="Rodriguez-R L.M."/>
            <person name="Kovalovszki A."/>
            <person name="Ziels R.M."/>
            <person name="Maus I."/>
            <person name="Zhu X."/>
            <person name="Kougias P.G."/>
            <person name="Basile A."/>
            <person name="Luo G."/>
            <person name="Schluter A."/>
            <person name="Konstantinidis K.T."/>
            <person name="Angelidaki I."/>
        </authorList>
    </citation>
    <scope>NUCLEOTIDE SEQUENCE [LARGE SCALE GENOMIC DNA]</scope>
    <source>
        <strain evidence="3">AS06rmzACSIP_256</strain>
    </source>
</reference>
<evidence type="ECO:0000259" key="1">
    <source>
        <dbReference type="Pfam" id="PF00501"/>
    </source>
</evidence>
<comment type="caution">
    <text evidence="3">The sequence shown here is derived from an EMBL/GenBank/DDBJ whole genome shotgun (WGS) entry which is preliminary data.</text>
</comment>
<evidence type="ECO:0000313" key="3">
    <source>
        <dbReference type="EMBL" id="NLF55946.1"/>
    </source>
</evidence>
<dbReference type="Pfam" id="PF13193">
    <property type="entry name" value="AMP-binding_C"/>
    <property type="match status" value="1"/>
</dbReference>
<dbReference type="GO" id="GO:0050218">
    <property type="term" value="F:propionate-CoA ligase activity"/>
    <property type="evidence" value="ECO:0007669"/>
    <property type="project" value="TreeGrafter"/>
</dbReference>
<dbReference type="Gene3D" id="3.40.50.12780">
    <property type="entry name" value="N-terminal domain of ligase-like"/>
    <property type="match status" value="1"/>
</dbReference>
<evidence type="ECO:0000313" key="4">
    <source>
        <dbReference type="Proteomes" id="UP000536534"/>
    </source>
</evidence>
<dbReference type="AlphaFoldDB" id="A0A7X7R9T9"/>
<proteinExistence type="predicted"/>
<feature type="domain" description="AMP-binding enzyme C-terminal" evidence="2">
    <location>
        <begin position="244"/>
        <end position="327"/>
    </location>
</feature>
<dbReference type="Proteomes" id="UP000536534">
    <property type="component" value="Unassembled WGS sequence"/>
</dbReference>
<organism evidence="3 4">
    <name type="scientific">Thauera phenolivorans</name>
    <dbReference type="NCBI Taxonomy" id="1792543"/>
    <lineage>
        <taxon>Bacteria</taxon>
        <taxon>Pseudomonadati</taxon>
        <taxon>Pseudomonadota</taxon>
        <taxon>Betaproteobacteria</taxon>
        <taxon>Rhodocyclales</taxon>
        <taxon>Zoogloeaceae</taxon>
        <taxon>Thauera</taxon>
    </lineage>
</organism>
<dbReference type="Pfam" id="PF00501">
    <property type="entry name" value="AMP-binding"/>
    <property type="match status" value="1"/>
</dbReference>